<comment type="caution">
    <text evidence="2">The sequence shown here is derived from an EMBL/GenBank/DDBJ whole genome shotgun (WGS) entry which is preliminary data.</text>
</comment>
<accession>A0AAP0IWL1</accession>
<dbReference type="Proteomes" id="UP001417504">
    <property type="component" value="Unassembled WGS sequence"/>
</dbReference>
<organism evidence="2 3">
    <name type="scientific">Stephania japonica</name>
    <dbReference type="NCBI Taxonomy" id="461633"/>
    <lineage>
        <taxon>Eukaryota</taxon>
        <taxon>Viridiplantae</taxon>
        <taxon>Streptophyta</taxon>
        <taxon>Embryophyta</taxon>
        <taxon>Tracheophyta</taxon>
        <taxon>Spermatophyta</taxon>
        <taxon>Magnoliopsida</taxon>
        <taxon>Ranunculales</taxon>
        <taxon>Menispermaceae</taxon>
        <taxon>Menispermoideae</taxon>
        <taxon>Cissampelideae</taxon>
        <taxon>Stephania</taxon>
    </lineage>
</organism>
<feature type="region of interest" description="Disordered" evidence="1">
    <location>
        <begin position="1"/>
        <end position="137"/>
    </location>
</feature>
<evidence type="ECO:0000256" key="1">
    <source>
        <dbReference type="SAM" id="MobiDB-lite"/>
    </source>
</evidence>
<evidence type="ECO:0000313" key="2">
    <source>
        <dbReference type="EMBL" id="KAK9123126.1"/>
    </source>
</evidence>
<sequence length="279" mass="29949">MSSPPSSSDPPPTSTSRQSQGQSKGGGGGGGGVLYPVASSGRPFIPPKFFRHHPPPTSWSPSPTPPPPPPPSALPPPNPNCLLLLVSRSTDFLPTPPLLHHPSSSSSSRPFPGVAAALGNSKGAPFPSPSSEFNGLRELNRDDTVVAVQDRKVRFSDGTSLYSLCRSWVRNGLPKEPQTNIGNGVKLLPRPLPTATDTGTPEKSESGDEDGDKDKEEDEGSVEHLSSHELLQRHIKRAKRVRARLRKERLQRIGRYKQRLALLLPSSAEHFRSDAAPGS</sequence>
<protein>
    <submittedName>
        <fullName evidence="2">Uncharacterized protein</fullName>
    </submittedName>
</protein>
<feature type="compositionally biased region" description="Low complexity" evidence="1">
    <location>
        <begin position="100"/>
        <end position="112"/>
    </location>
</feature>
<feature type="compositionally biased region" description="Acidic residues" evidence="1">
    <location>
        <begin position="207"/>
        <end position="220"/>
    </location>
</feature>
<dbReference type="PANTHER" id="PTHR37173:SF1">
    <property type="entry name" value="PROLINE-RICH FAMILY PROTEIN"/>
    <property type="match status" value="1"/>
</dbReference>
<evidence type="ECO:0000313" key="3">
    <source>
        <dbReference type="Proteomes" id="UP001417504"/>
    </source>
</evidence>
<name>A0AAP0IWL1_9MAGN</name>
<reference evidence="2 3" key="1">
    <citation type="submission" date="2024-01" db="EMBL/GenBank/DDBJ databases">
        <title>Genome assemblies of Stephania.</title>
        <authorList>
            <person name="Yang L."/>
        </authorList>
    </citation>
    <scope>NUCLEOTIDE SEQUENCE [LARGE SCALE GENOMIC DNA]</scope>
    <source>
        <strain evidence="2">QJT</strain>
        <tissue evidence="2">Leaf</tissue>
    </source>
</reference>
<dbReference type="GO" id="GO:0017053">
    <property type="term" value="C:transcription repressor complex"/>
    <property type="evidence" value="ECO:0007669"/>
    <property type="project" value="InterPro"/>
</dbReference>
<feature type="compositionally biased region" description="Basic and acidic residues" evidence="1">
    <location>
        <begin position="221"/>
        <end position="232"/>
    </location>
</feature>
<feature type="compositionally biased region" description="Gly residues" evidence="1">
    <location>
        <begin position="23"/>
        <end position="33"/>
    </location>
</feature>
<gene>
    <name evidence="2" type="ORF">Sjap_012728</name>
</gene>
<proteinExistence type="predicted"/>
<dbReference type="Pfam" id="PF15306">
    <property type="entry name" value="LIN37"/>
    <property type="match status" value="1"/>
</dbReference>
<dbReference type="EMBL" id="JBBNAE010000005">
    <property type="protein sequence ID" value="KAK9123126.1"/>
    <property type="molecule type" value="Genomic_DNA"/>
</dbReference>
<keyword evidence="3" id="KW-1185">Reference proteome</keyword>
<feature type="region of interest" description="Disordered" evidence="1">
    <location>
        <begin position="173"/>
        <end position="233"/>
    </location>
</feature>
<dbReference type="InterPro" id="IPR028226">
    <property type="entry name" value="LIN37"/>
</dbReference>
<feature type="compositionally biased region" description="Pro residues" evidence="1">
    <location>
        <begin position="55"/>
        <end position="79"/>
    </location>
</feature>
<dbReference type="PANTHER" id="PTHR37173">
    <property type="entry name" value="HYDROXYPROLINE-RICH GLYCOPROTEIN FAMILY PROTEIN"/>
    <property type="match status" value="1"/>
</dbReference>
<dbReference type="AlphaFoldDB" id="A0AAP0IWL1"/>